<dbReference type="PANTHER" id="PTHR43669:SF8">
    <property type="entry name" value="SHORT-CHAIN TYPE DEHYDROGENASE_REDUCTASE-RELATED"/>
    <property type="match status" value="1"/>
</dbReference>
<dbReference type="PANTHER" id="PTHR43669">
    <property type="entry name" value="5-KETO-D-GLUCONATE 5-REDUCTASE"/>
    <property type="match status" value="1"/>
</dbReference>
<sequence>MDTIEGIPSLWDDNKAKGMSEPELLLYRSNLLGADLRVTNYGGGNTSAKIAAKDPLTAETVTVLWVKGSGGDLGSMKLDGFATLYLDKLESLKKLYRGLAHEDEMVGLLAHCTFNMNPRAASIDTPLHAFIPKVHVDHMHPDAVIAVAAASRSKELTAEIFGPEIGWLPWQRPGFDLGLKLGEMTVKNPALKGIVLAGHGLFTWGDTSKECYEQTLRIIRKADAWLKQRLAGKTLFGGAARAPLAASERQRIASELMPVIRGKISAKQPKVGHFNDSPEVLEFVCAKDLEALAALGTSCPDHFLRTKIRPLVLQFDGKDLGNLDAALEAYRAEYAAYYERCKRANSPKLRDPNPVVFLVPGVGMMTFAADKATARIAGEFYVNAINVMRGASGVDRYVGLDEQEAFDIEYWLLEEAKLQRMPKPKALAGRIAFITGGAGGIGRATAEALLGEGACVALVDIDSGRLDGTVKEFGVKHGKDRVWGTAVDVTDEKSVIDAFAAAARQFGGLDILVSNAGIASSAPVEDTSLDLWNKNIAVLATGYFLVSREAFRLLKAQKIGGNIVFIASKNALAASPGASAYCTAKAAEVHLARCLALEGAPVGIRCNVINPDAVLRGSTIWSGDWLKERAEAYKIEQDQLEEHYRQRSLLKLSVYPEDIAAAVKFFCTEAPKSTGNILNVDAGNAVSFTR</sequence>
<evidence type="ECO:0000313" key="4">
    <source>
        <dbReference type="EMBL" id="MDQ7250308.1"/>
    </source>
</evidence>
<keyword evidence="5" id="KW-1185">Reference proteome</keyword>
<evidence type="ECO:0000256" key="1">
    <source>
        <dbReference type="ARBA" id="ARBA00006484"/>
    </source>
</evidence>
<protein>
    <submittedName>
        <fullName evidence="4">Bifunctional rhamnulose-1-phosphate aldolase/short-chain dehydrogenase</fullName>
    </submittedName>
</protein>
<dbReference type="Gene3D" id="3.40.50.720">
    <property type="entry name" value="NAD(P)-binding Rossmann-like Domain"/>
    <property type="match status" value="1"/>
</dbReference>
<dbReference type="PRINTS" id="PR00080">
    <property type="entry name" value="SDRFAMILY"/>
</dbReference>
<gene>
    <name evidence="4" type="ORF">Q8A70_21640</name>
</gene>
<dbReference type="SUPFAM" id="SSF51735">
    <property type="entry name" value="NAD(P)-binding Rossmann-fold domains"/>
    <property type="match status" value="1"/>
</dbReference>
<dbReference type="NCBIfam" id="NF006189">
    <property type="entry name" value="PRK08324.1-3"/>
    <property type="match status" value="1"/>
</dbReference>
<dbReference type="Pfam" id="PF00596">
    <property type="entry name" value="Aldolase_II"/>
    <property type="match status" value="1"/>
</dbReference>
<dbReference type="SMART" id="SM01007">
    <property type="entry name" value="Aldolase_II"/>
    <property type="match status" value="1"/>
</dbReference>
<organism evidence="4 5">
    <name type="scientific">Dongia sedimenti</name>
    <dbReference type="NCBI Taxonomy" id="3064282"/>
    <lineage>
        <taxon>Bacteria</taxon>
        <taxon>Pseudomonadati</taxon>
        <taxon>Pseudomonadota</taxon>
        <taxon>Alphaproteobacteria</taxon>
        <taxon>Rhodospirillales</taxon>
        <taxon>Dongiaceae</taxon>
        <taxon>Dongia</taxon>
    </lineage>
</organism>
<comment type="caution">
    <text evidence="4">The sequence shown here is derived from an EMBL/GenBank/DDBJ whole genome shotgun (WGS) entry which is preliminary data.</text>
</comment>
<dbReference type="InterPro" id="IPR036409">
    <property type="entry name" value="Aldolase_II/adducin_N_sf"/>
</dbReference>
<dbReference type="Proteomes" id="UP001230156">
    <property type="component" value="Unassembled WGS sequence"/>
</dbReference>
<accession>A0ABU0YRF4</accession>
<dbReference type="InterPro" id="IPR002347">
    <property type="entry name" value="SDR_fam"/>
</dbReference>
<dbReference type="InterPro" id="IPR036291">
    <property type="entry name" value="NAD(P)-bd_dom_sf"/>
</dbReference>
<proteinExistence type="inferred from homology"/>
<dbReference type="Pfam" id="PF00106">
    <property type="entry name" value="adh_short"/>
    <property type="match status" value="1"/>
</dbReference>
<dbReference type="InterPro" id="IPR001303">
    <property type="entry name" value="Aldolase_II/adducin_N"/>
</dbReference>
<dbReference type="RefSeq" id="WP_379959396.1">
    <property type="nucleotide sequence ID" value="NZ_JAUYVI010000006.1"/>
</dbReference>
<dbReference type="CDD" id="cd08943">
    <property type="entry name" value="R1PA_ADH_SDR_c"/>
    <property type="match status" value="1"/>
</dbReference>
<dbReference type="SUPFAM" id="SSF53639">
    <property type="entry name" value="AraD/HMP-PK domain-like"/>
    <property type="match status" value="1"/>
</dbReference>
<dbReference type="PRINTS" id="PR00081">
    <property type="entry name" value="GDHRDH"/>
</dbReference>
<dbReference type="EMBL" id="JAUYVI010000006">
    <property type="protein sequence ID" value="MDQ7250308.1"/>
    <property type="molecule type" value="Genomic_DNA"/>
</dbReference>
<comment type="similarity">
    <text evidence="1">Belongs to the short-chain dehydrogenases/reductases (SDR) family.</text>
</comment>
<evidence type="ECO:0000259" key="3">
    <source>
        <dbReference type="SMART" id="SM01007"/>
    </source>
</evidence>
<dbReference type="InterPro" id="IPR013454">
    <property type="entry name" value="Bifunc_RhaD/ADH"/>
</dbReference>
<evidence type="ECO:0000256" key="2">
    <source>
        <dbReference type="ARBA" id="ARBA00023002"/>
    </source>
</evidence>
<keyword evidence="2" id="KW-0560">Oxidoreductase</keyword>
<evidence type="ECO:0000313" key="5">
    <source>
        <dbReference type="Proteomes" id="UP001230156"/>
    </source>
</evidence>
<dbReference type="NCBIfam" id="TIGR02632">
    <property type="entry name" value="RhaD_aldol-ADH"/>
    <property type="match status" value="1"/>
</dbReference>
<dbReference type="Gene3D" id="3.40.225.10">
    <property type="entry name" value="Class II aldolase/adducin N-terminal domain"/>
    <property type="match status" value="1"/>
</dbReference>
<feature type="domain" description="Class II aldolase/adducin N-terminal" evidence="3">
    <location>
        <begin position="24"/>
        <end position="226"/>
    </location>
</feature>
<reference evidence="5" key="1">
    <citation type="submission" date="2023-08" db="EMBL/GenBank/DDBJ databases">
        <title>Rhodospirillaceae gen. nov., a novel taxon isolated from the Yangtze River Yuezi River estuary sludge.</title>
        <authorList>
            <person name="Ruan L."/>
        </authorList>
    </citation>
    <scope>NUCLEOTIDE SEQUENCE [LARGE SCALE GENOMIC DNA]</scope>
    <source>
        <strain evidence="5">R-7</strain>
    </source>
</reference>
<name>A0ABU0YRF4_9PROT</name>